<comment type="similarity">
    <text evidence="2">Belongs to the AzlC family.</text>
</comment>
<keyword evidence="7 9" id="KW-0472">Membrane</keyword>
<comment type="subcellular location">
    <subcellularLocation>
        <location evidence="1">Cell membrane</location>
        <topology evidence="1">Multi-pass membrane protein</topology>
    </subcellularLocation>
</comment>
<feature type="transmembrane region" description="Helical" evidence="9">
    <location>
        <begin position="213"/>
        <end position="230"/>
    </location>
</feature>
<evidence type="ECO:0000256" key="5">
    <source>
        <dbReference type="ARBA" id="ARBA00022692"/>
    </source>
</evidence>
<feature type="transmembrane region" description="Helical" evidence="9">
    <location>
        <begin position="189"/>
        <end position="207"/>
    </location>
</feature>
<dbReference type="GO" id="GO:1903785">
    <property type="term" value="P:L-valine transmembrane transport"/>
    <property type="evidence" value="ECO:0007669"/>
    <property type="project" value="TreeGrafter"/>
</dbReference>
<feature type="transmembrane region" description="Helical" evidence="9">
    <location>
        <begin position="92"/>
        <end position="112"/>
    </location>
</feature>
<evidence type="ECO:0000313" key="10">
    <source>
        <dbReference type="EMBL" id="MBX0324373.1"/>
    </source>
</evidence>
<feature type="compositionally biased region" description="Acidic residues" evidence="8">
    <location>
        <begin position="15"/>
        <end position="25"/>
    </location>
</feature>
<keyword evidence="6 9" id="KW-1133">Transmembrane helix</keyword>
<evidence type="ECO:0000256" key="4">
    <source>
        <dbReference type="ARBA" id="ARBA00022475"/>
    </source>
</evidence>
<keyword evidence="3" id="KW-0813">Transport</keyword>
<evidence type="ECO:0000256" key="1">
    <source>
        <dbReference type="ARBA" id="ARBA00004651"/>
    </source>
</evidence>
<feature type="transmembrane region" description="Helical" evidence="9">
    <location>
        <begin position="155"/>
        <end position="177"/>
    </location>
</feature>
<dbReference type="AlphaFoldDB" id="A0AAW4PVI7"/>
<dbReference type="InterPro" id="IPR011606">
    <property type="entry name" value="Brnchd-chn_aa_trnsp_permease"/>
</dbReference>
<dbReference type="Proteomes" id="UP001430377">
    <property type="component" value="Unassembled WGS sequence"/>
</dbReference>
<evidence type="ECO:0000313" key="11">
    <source>
        <dbReference type="Proteomes" id="UP001430377"/>
    </source>
</evidence>
<evidence type="ECO:0000256" key="3">
    <source>
        <dbReference type="ARBA" id="ARBA00022448"/>
    </source>
</evidence>
<dbReference type="RefSeq" id="WP_220619328.1">
    <property type="nucleotide sequence ID" value="NZ_RKLR01000006.1"/>
</dbReference>
<dbReference type="PANTHER" id="PTHR34979:SF1">
    <property type="entry name" value="INNER MEMBRANE PROTEIN YGAZ"/>
    <property type="match status" value="1"/>
</dbReference>
<feature type="transmembrane region" description="Helical" evidence="9">
    <location>
        <begin position="67"/>
        <end position="86"/>
    </location>
</feature>
<keyword evidence="4" id="KW-1003">Cell membrane</keyword>
<dbReference type="Pfam" id="PF03591">
    <property type="entry name" value="AzlC"/>
    <property type="match status" value="1"/>
</dbReference>
<evidence type="ECO:0000256" key="9">
    <source>
        <dbReference type="SAM" id="Phobius"/>
    </source>
</evidence>
<keyword evidence="11" id="KW-1185">Reference proteome</keyword>
<evidence type="ECO:0000256" key="8">
    <source>
        <dbReference type="SAM" id="MobiDB-lite"/>
    </source>
</evidence>
<reference evidence="10 11" key="1">
    <citation type="submission" date="2021-06" db="EMBL/GenBank/DDBJ databases">
        <title>Halomicroarcula sp. a new haloarchaeum isolated from saline soil.</title>
        <authorList>
            <person name="Duran-Viseras A."/>
            <person name="Sanchez-Porro C."/>
            <person name="Ventosa A."/>
        </authorList>
    </citation>
    <scope>NUCLEOTIDE SEQUENCE [LARGE SCALE GENOMIC DNA]</scope>
    <source>
        <strain evidence="10 11">F13</strain>
    </source>
</reference>
<evidence type="ECO:0000256" key="7">
    <source>
        <dbReference type="ARBA" id="ARBA00023136"/>
    </source>
</evidence>
<feature type="transmembrane region" description="Helical" evidence="9">
    <location>
        <begin position="38"/>
        <end position="60"/>
    </location>
</feature>
<proteinExistence type="inferred from homology"/>
<name>A0AAW4PVI7_9EURY</name>
<dbReference type="GO" id="GO:0005886">
    <property type="term" value="C:plasma membrane"/>
    <property type="evidence" value="ECO:0007669"/>
    <property type="project" value="UniProtKB-SubCell"/>
</dbReference>
<evidence type="ECO:0000256" key="2">
    <source>
        <dbReference type="ARBA" id="ARBA00010735"/>
    </source>
</evidence>
<feature type="region of interest" description="Disordered" evidence="8">
    <location>
        <begin position="1"/>
        <end position="26"/>
    </location>
</feature>
<protein>
    <submittedName>
        <fullName evidence="10">AzlC family ABC transporter permease</fullName>
    </submittedName>
</protein>
<accession>A0AAW4PVI7</accession>
<sequence>MSREDADTVTVTVQDGDEESVPGDGEELRFSRSGAVSGFVSCVPVALGVGGYGLIFGVLAREAGLSVVTAVLMSATVLAGAAQLIAVGLWEWPIPAVAVIGTTFVVNLRYLLMGASLRQWFTRLSSRQAYVSLFFMADENWALTIEDLREGTGRGAFLLGSGLAIWIFWVLATAIGAVAGGRIANPETYGLGFVLTAIFLALLVGFWDGRTSLAPWAFAVVVALTVETIFPGRWYILAGGIAACLVEVIQDGR</sequence>
<dbReference type="PANTHER" id="PTHR34979">
    <property type="entry name" value="INNER MEMBRANE PROTEIN YGAZ"/>
    <property type="match status" value="1"/>
</dbReference>
<evidence type="ECO:0000256" key="6">
    <source>
        <dbReference type="ARBA" id="ARBA00022989"/>
    </source>
</evidence>
<keyword evidence="5 9" id="KW-0812">Transmembrane</keyword>
<comment type="caution">
    <text evidence="10">The sequence shown here is derived from an EMBL/GenBank/DDBJ whole genome shotgun (WGS) entry which is preliminary data.</text>
</comment>
<organism evidence="10 11">
    <name type="scientific">Haloarcula rubra</name>
    <dbReference type="NCBI Taxonomy" id="2487747"/>
    <lineage>
        <taxon>Archaea</taxon>
        <taxon>Methanobacteriati</taxon>
        <taxon>Methanobacteriota</taxon>
        <taxon>Stenosarchaea group</taxon>
        <taxon>Halobacteria</taxon>
        <taxon>Halobacteriales</taxon>
        <taxon>Haloarculaceae</taxon>
        <taxon>Haloarcula</taxon>
    </lineage>
</organism>
<gene>
    <name evidence="10" type="ORF">EGH21_15185</name>
</gene>
<dbReference type="EMBL" id="RKLR01000006">
    <property type="protein sequence ID" value="MBX0324373.1"/>
    <property type="molecule type" value="Genomic_DNA"/>
</dbReference>